<keyword evidence="3" id="KW-1185">Reference proteome</keyword>
<accession>A0A9W8MY78</accession>
<organism evidence="2 3">
    <name type="scientific">Agrocybe chaxingu</name>
    <dbReference type="NCBI Taxonomy" id="84603"/>
    <lineage>
        <taxon>Eukaryota</taxon>
        <taxon>Fungi</taxon>
        <taxon>Dikarya</taxon>
        <taxon>Basidiomycota</taxon>
        <taxon>Agaricomycotina</taxon>
        <taxon>Agaricomycetes</taxon>
        <taxon>Agaricomycetidae</taxon>
        <taxon>Agaricales</taxon>
        <taxon>Agaricineae</taxon>
        <taxon>Strophariaceae</taxon>
        <taxon>Agrocybe</taxon>
    </lineage>
</organism>
<protein>
    <submittedName>
        <fullName evidence="2">Uncharacterized protein</fullName>
    </submittedName>
</protein>
<reference evidence="2" key="1">
    <citation type="submission" date="2022-07" db="EMBL/GenBank/DDBJ databases">
        <title>Genome Sequence of Agrocybe chaxingu.</title>
        <authorList>
            <person name="Buettner E."/>
        </authorList>
    </citation>
    <scope>NUCLEOTIDE SEQUENCE</scope>
    <source>
        <strain evidence="2">MP-N11</strain>
    </source>
</reference>
<sequence>MPVIYSKGPTAQQFYEEIEAEDDMRRVIASVLRGVFDEDDDSVYFSNQDNNVPDLQRPTTRRLSNEAPIFVFDDPLADYGVPAPSLDLIARSRSPPITTSSNLRGMARLRSIAPPAIITDVLDDESFVQLGDIQIEHAPATTSGLRFNTCLLEAAKVQSFNTPEAPAMAGSPAPGAAIGAERKNTRTPRELSEDQVAFLNIMR</sequence>
<dbReference type="Proteomes" id="UP001148786">
    <property type="component" value="Unassembled WGS sequence"/>
</dbReference>
<proteinExistence type="predicted"/>
<dbReference type="AlphaFoldDB" id="A0A9W8MY78"/>
<dbReference type="EMBL" id="JANKHO010000273">
    <property type="protein sequence ID" value="KAJ3512211.1"/>
    <property type="molecule type" value="Genomic_DNA"/>
</dbReference>
<evidence type="ECO:0000256" key="1">
    <source>
        <dbReference type="SAM" id="MobiDB-lite"/>
    </source>
</evidence>
<dbReference type="OrthoDB" id="10413832at2759"/>
<gene>
    <name evidence="2" type="ORF">NLJ89_g3650</name>
</gene>
<comment type="caution">
    <text evidence="2">The sequence shown here is derived from an EMBL/GenBank/DDBJ whole genome shotgun (WGS) entry which is preliminary data.</text>
</comment>
<evidence type="ECO:0000313" key="2">
    <source>
        <dbReference type="EMBL" id="KAJ3512211.1"/>
    </source>
</evidence>
<feature type="region of interest" description="Disordered" evidence="1">
    <location>
        <begin position="163"/>
        <end position="188"/>
    </location>
</feature>
<feature type="compositionally biased region" description="Low complexity" evidence="1">
    <location>
        <begin position="165"/>
        <end position="179"/>
    </location>
</feature>
<evidence type="ECO:0000313" key="3">
    <source>
        <dbReference type="Proteomes" id="UP001148786"/>
    </source>
</evidence>
<name>A0A9W8MY78_9AGAR</name>